<gene>
    <name evidence="2" type="ORF">MA16_Dca002419</name>
</gene>
<sequence length="169" mass="19388">MGSLVDNNQKKTFFPSKPMKDELPISQSPNKESHLIGLRRRIISSFSVKIQPLSSSAVSSWASLRRSKSAPELIEEFGGGSVRRWWEWSWSWILSKKPGFARDLEMNEEETAMLGCDNKGSLRHLFHRIRSELRKLVQAKTLPTTQCGFRYDSFSYAQNFDEGNARGEM</sequence>
<feature type="region of interest" description="Disordered" evidence="1">
    <location>
        <begin position="1"/>
        <end position="28"/>
    </location>
</feature>
<dbReference type="OrthoDB" id="760044at2759"/>
<reference evidence="2 3" key="1">
    <citation type="journal article" date="2016" name="Sci. Rep.">
        <title>The Dendrobium catenatum Lindl. genome sequence provides insights into polysaccharide synthase, floral development and adaptive evolution.</title>
        <authorList>
            <person name="Zhang G.Q."/>
            <person name="Xu Q."/>
            <person name="Bian C."/>
            <person name="Tsai W.C."/>
            <person name="Yeh C.M."/>
            <person name="Liu K.W."/>
            <person name="Yoshida K."/>
            <person name="Zhang L.S."/>
            <person name="Chang S.B."/>
            <person name="Chen F."/>
            <person name="Shi Y."/>
            <person name="Su Y.Y."/>
            <person name="Zhang Y.Q."/>
            <person name="Chen L.J."/>
            <person name="Yin Y."/>
            <person name="Lin M."/>
            <person name="Huang H."/>
            <person name="Deng H."/>
            <person name="Wang Z.W."/>
            <person name="Zhu S.L."/>
            <person name="Zhao X."/>
            <person name="Deng C."/>
            <person name="Niu S.C."/>
            <person name="Huang J."/>
            <person name="Wang M."/>
            <person name="Liu G.H."/>
            <person name="Yang H.J."/>
            <person name="Xiao X.J."/>
            <person name="Hsiao Y.Y."/>
            <person name="Wu W.L."/>
            <person name="Chen Y.Y."/>
            <person name="Mitsuda N."/>
            <person name="Ohme-Takagi M."/>
            <person name="Luo Y.B."/>
            <person name="Van de Peer Y."/>
            <person name="Liu Z.J."/>
        </authorList>
    </citation>
    <scope>NUCLEOTIDE SEQUENCE [LARGE SCALE GENOMIC DNA]</scope>
    <source>
        <tissue evidence="2">The whole plant</tissue>
    </source>
</reference>
<dbReference type="PANTHER" id="PTHR35714:SF1">
    <property type="entry name" value="OS02G0715300 PROTEIN"/>
    <property type="match status" value="1"/>
</dbReference>
<evidence type="ECO:0000256" key="1">
    <source>
        <dbReference type="SAM" id="MobiDB-lite"/>
    </source>
</evidence>
<accession>A0A2I0W0G9</accession>
<name>A0A2I0W0G9_9ASPA</name>
<proteinExistence type="predicted"/>
<organism evidence="2 3">
    <name type="scientific">Dendrobium catenatum</name>
    <dbReference type="NCBI Taxonomy" id="906689"/>
    <lineage>
        <taxon>Eukaryota</taxon>
        <taxon>Viridiplantae</taxon>
        <taxon>Streptophyta</taxon>
        <taxon>Embryophyta</taxon>
        <taxon>Tracheophyta</taxon>
        <taxon>Spermatophyta</taxon>
        <taxon>Magnoliopsida</taxon>
        <taxon>Liliopsida</taxon>
        <taxon>Asparagales</taxon>
        <taxon>Orchidaceae</taxon>
        <taxon>Epidendroideae</taxon>
        <taxon>Malaxideae</taxon>
        <taxon>Dendrobiinae</taxon>
        <taxon>Dendrobium</taxon>
    </lineage>
</organism>
<protein>
    <submittedName>
        <fullName evidence="2">Uncharacterized protein</fullName>
    </submittedName>
</protein>
<reference evidence="2 3" key="2">
    <citation type="journal article" date="2017" name="Nature">
        <title>The Apostasia genome and the evolution of orchids.</title>
        <authorList>
            <person name="Zhang G.Q."/>
            <person name="Liu K.W."/>
            <person name="Li Z."/>
            <person name="Lohaus R."/>
            <person name="Hsiao Y.Y."/>
            <person name="Niu S.C."/>
            <person name="Wang J.Y."/>
            <person name="Lin Y.C."/>
            <person name="Xu Q."/>
            <person name="Chen L.J."/>
            <person name="Yoshida K."/>
            <person name="Fujiwara S."/>
            <person name="Wang Z.W."/>
            <person name="Zhang Y.Q."/>
            <person name="Mitsuda N."/>
            <person name="Wang M."/>
            <person name="Liu G.H."/>
            <person name="Pecoraro L."/>
            <person name="Huang H.X."/>
            <person name="Xiao X.J."/>
            <person name="Lin M."/>
            <person name="Wu X.Y."/>
            <person name="Wu W.L."/>
            <person name="Chen Y.Y."/>
            <person name="Chang S.B."/>
            <person name="Sakamoto S."/>
            <person name="Ohme-Takagi M."/>
            <person name="Yagi M."/>
            <person name="Zeng S.J."/>
            <person name="Shen C.Y."/>
            <person name="Yeh C.M."/>
            <person name="Luo Y.B."/>
            <person name="Tsai W.C."/>
            <person name="Van de Peer Y."/>
            <person name="Liu Z.J."/>
        </authorList>
    </citation>
    <scope>NUCLEOTIDE SEQUENCE [LARGE SCALE GENOMIC DNA]</scope>
    <source>
        <tissue evidence="2">The whole plant</tissue>
    </source>
</reference>
<dbReference type="Proteomes" id="UP000233837">
    <property type="component" value="Unassembled WGS sequence"/>
</dbReference>
<dbReference type="EMBL" id="KZ503041">
    <property type="protein sequence ID" value="PKU69149.1"/>
    <property type="molecule type" value="Genomic_DNA"/>
</dbReference>
<evidence type="ECO:0000313" key="3">
    <source>
        <dbReference type="Proteomes" id="UP000233837"/>
    </source>
</evidence>
<keyword evidence="3" id="KW-1185">Reference proteome</keyword>
<dbReference type="AlphaFoldDB" id="A0A2I0W0G9"/>
<feature type="compositionally biased region" description="Polar residues" evidence="1">
    <location>
        <begin position="1"/>
        <end position="11"/>
    </location>
</feature>
<evidence type="ECO:0000313" key="2">
    <source>
        <dbReference type="EMBL" id="PKU69149.1"/>
    </source>
</evidence>
<dbReference type="PANTHER" id="PTHR35714">
    <property type="entry name" value="OS02G0715300 PROTEIN"/>
    <property type="match status" value="1"/>
</dbReference>